<dbReference type="AlphaFoldDB" id="A0A4Z6BXI3"/>
<dbReference type="RefSeq" id="WP_005495404.1">
    <property type="nucleotide sequence ID" value="NZ_CANUIQ010000001.1"/>
</dbReference>
<reference evidence="1 3" key="1">
    <citation type="submission" date="2019-08" db="EMBL/GenBank/DDBJ databases">
        <title>Emerging of two pre-pandemic pathogenic O4:KUT lineages of Vibrio parahaemolyticus in coastal eastern China.</title>
        <authorList>
            <person name="Yu H."/>
        </authorList>
    </citation>
    <scope>NUCLEOTIDE SEQUENCE [LARGE SCALE GENOMIC DNA]</scope>
    <source>
        <strain evidence="1 3">HZ17-383</strain>
    </source>
</reference>
<proteinExistence type="predicted"/>
<evidence type="ECO:0000313" key="1">
    <source>
        <dbReference type="EMBL" id="TXN16369.1"/>
    </source>
</evidence>
<accession>A0A4Z6BXI3</accession>
<evidence type="ECO:0000313" key="2">
    <source>
        <dbReference type="EMBL" id="WAT91490.1"/>
    </source>
</evidence>
<dbReference type="Proteomes" id="UP000321504">
    <property type="component" value="Unassembled WGS sequence"/>
</dbReference>
<name>A0A4Z6BXI3_VIBPH</name>
<dbReference type="EMBL" id="VRMQ01000002">
    <property type="protein sequence ID" value="TXN16369.1"/>
    <property type="molecule type" value="Genomic_DNA"/>
</dbReference>
<gene>
    <name evidence="1" type="ORF">FVP01_10435</name>
    <name evidence="2" type="ORF">O1Q84_06625</name>
</gene>
<organism evidence="1 3">
    <name type="scientific">Vibrio parahaemolyticus</name>
    <dbReference type="NCBI Taxonomy" id="670"/>
    <lineage>
        <taxon>Bacteria</taxon>
        <taxon>Pseudomonadati</taxon>
        <taxon>Pseudomonadota</taxon>
        <taxon>Gammaproteobacteria</taxon>
        <taxon>Vibrionales</taxon>
        <taxon>Vibrionaceae</taxon>
        <taxon>Vibrio</taxon>
    </lineage>
</organism>
<protein>
    <submittedName>
        <fullName evidence="2">Recombination protein NinG</fullName>
    </submittedName>
</protein>
<reference evidence="2" key="2">
    <citation type="submission" date="2022-12" db="EMBL/GenBank/DDBJ databases">
        <title>Vibrio parahaemolyticus become highly virulent by producing novel Tc toxins.</title>
        <authorList>
            <person name="Yang F."/>
            <person name="You Y."/>
            <person name="Lai Q."/>
            <person name="Xu L."/>
            <person name="Li F."/>
        </authorList>
    </citation>
    <scope>NUCLEOTIDE SEQUENCE</scope>
    <source>
        <strain evidence="2">Vp-HL-202005</strain>
    </source>
</reference>
<dbReference type="Pfam" id="PF05766">
    <property type="entry name" value="NinG"/>
    <property type="match status" value="1"/>
</dbReference>
<evidence type="ECO:0000313" key="3">
    <source>
        <dbReference type="Proteomes" id="UP000321504"/>
    </source>
</evidence>
<dbReference type="Proteomes" id="UP001156560">
    <property type="component" value="Chromosome 1"/>
</dbReference>
<dbReference type="InterPro" id="IPR008713">
    <property type="entry name" value="Phage_lambda_NinG"/>
</dbReference>
<sequence>MKIKKYGYRVQKAQEQFNRFIVLRDSGKPCASCGRYLPLCCGHFRSVGAAPELRFNEDNAHGQCYECNGNKSGNSKEYRRGLIERIGLSRLETLESYHSPQNWTVYDLYDIEKVYKAKADVMSTNFEYFYESA</sequence>
<dbReference type="EMBL" id="CP114194">
    <property type="protein sequence ID" value="WAT91490.1"/>
    <property type="molecule type" value="Genomic_DNA"/>
</dbReference>